<evidence type="ECO:0000256" key="1">
    <source>
        <dbReference type="SAM" id="SignalP"/>
    </source>
</evidence>
<feature type="signal peptide" evidence="1">
    <location>
        <begin position="1"/>
        <end position="18"/>
    </location>
</feature>
<comment type="caution">
    <text evidence="2">The sequence shown here is derived from an EMBL/GenBank/DDBJ whole genome shotgun (WGS) entry which is preliminary data.</text>
</comment>
<keyword evidence="1" id="KW-0732">Signal</keyword>
<accession>A0ABU5DB79</accession>
<dbReference type="SUPFAM" id="SSF55846">
    <property type="entry name" value="N-acetylmuramoyl-L-alanine amidase-like"/>
    <property type="match status" value="1"/>
</dbReference>
<evidence type="ECO:0000313" key="2">
    <source>
        <dbReference type="EMBL" id="MDY0743541.1"/>
    </source>
</evidence>
<name>A0ABU5DB79_9BURK</name>
<protein>
    <submittedName>
        <fullName evidence="2">Uncharacterized protein</fullName>
    </submittedName>
</protein>
<sequence>MKCAVVAALAAIPLFASALPCGFDTTTLSFAGTPETQARCLLRYVSRGGVVDAKPATLPPLLASLVGTTAPSVDFIRYAAGKPVSEIGGDLGQRLERVRYFVIHDTSTPWLGDAPDFPPNDAPELNRIAHYAGPNAVAHVFVNRLGETVLGHDFAEPWRATKFETKVIGQPAKGLFVHIELMQPRRRDPQGSPKNDLIAPLPGFTPAQYEKLALLYAAASARAGHWLVPAFHADLDEGLDDAHDDPQHFEIDAFAAALQRLLDHLKEF</sequence>
<evidence type="ECO:0000313" key="3">
    <source>
        <dbReference type="Proteomes" id="UP001285263"/>
    </source>
</evidence>
<gene>
    <name evidence="2" type="ORF">SNE35_03450</name>
</gene>
<reference evidence="2 3" key="1">
    <citation type="submission" date="2023-11" db="EMBL/GenBank/DDBJ databases">
        <title>Paucibacter sp. nov., isolated from fresh soil in Korea.</title>
        <authorList>
            <person name="Le N.T.T."/>
        </authorList>
    </citation>
    <scope>NUCLEOTIDE SEQUENCE [LARGE SCALE GENOMIC DNA]</scope>
    <source>
        <strain evidence="2 3">R3-3</strain>
    </source>
</reference>
<feature type="chain" id="PRO_5045057375" evidence="1">
    <location>
        <begin position="19"/>
        <end position="268"/>
    </location>
</feature>
<dbReference type="EMBL" id="JAXCLA010000001">
    <property type="protein sequence ID" value="MDY0743541.1"/>
    <property type="molecule type" value="Genomic_DNA"/>
</dbReference>
<dbReference type="InterPro" id="IPR036505">
    <property type="entry name" value="Amidase/PGRP_sf"/>
</dbReference>
<dbReference type="Proteomes" id="UP001285263">
    <property type="component" value="Unassembled WGS sequence"/>
</dbReference>
<organism evidence="2 3">
    <name type="scientific">Roseateles agri</name>
    <dbReference type="NCBI Taxonomy" id="3098619"/>
    <lineage>
        <taxon>Bacteria</taxon>
        <taxon>Pseudomonadati</taxon>
        <taxon>Pseudomonadota</taxon>
        <taxon>Betaproteobacteria</taxon>
        <taxon>Burkholderiales</taxon>
        <taxon>Sphaerotilaceae</taxon>
        <taxon>Roseateles</taxon>
    </lineage>
</organism>
<dbReference type="RefSeq" id="WP_320421435.1">
    <property type="nucleotide sequence ID" value="NZ_JAXCLA010000001.1"/>
</dbReference>
<proteinExistence type="predicted"/>
<keyword evidence="3" id="KW-1185">Reference proteome</keyword>